<keyword evidence="4" id="KW-1185">Reference proteome</keyword>
<feature type="chain" id="PRO_5045326995" evidence="2">
    <location>
        <begin position="27"/>
        <end position="136"/>
    </location>
</feature>
<dbReference type="InterPro" id="IPR024447">
    <property type="entry name" value="YXWGXW_rpt"/>
</dbReference>
<dbReference type="Gene3D" id="4.10.1080.10">
    <property type="entry name" value="TSP type-3 repeat"/>
    <property type="match status" value="1"/>
</dbReference>
<evidence type="ECO:0000256" key="1">
    <source>
        <dbReference type="SAM" id="MobiDB-lite"/>
    </source>
</evidence>
<dbReference type="SUPFAM" id="SSF103647">
    <property type="entry name" value="TSP type-3 repeat"/>
    <property type="match status" value="1"/>
</dbReference>
<proteinExistence type="predicted"/>
<keyword evidence="2" id="KW-0732">Signal</keyword>
<dbReference type="InterPro" id="IPR028974">
    <property type="entry name" value="TSP_type-3_rpt"/>
</dbReference>
<protein>
    <submittedName>
        <fullName evidence="3">YXWGXW repeat-containing protein</fullName>
    </submittedName>
</protein>
<dbReference type="RefSeq" id="WP_258847471.1">
    <property type="nucleotide sequence ID" value="NZ_JANUGX010000030.1"/>
</dbReference>
<gene>
    <name evidence="3" type="ORF">NX782_21140</name>
</gene>
<accession>A0ABT2ACD0</accession>
<evidence type="ECO:0000256" key="2">
    <source>
        <dbReference type="SAM" id="SignalP"/>
    </source>
</evidence>
<evidence type="ECO:0000313" key="4">
    <source>
        <dbReference type="Proteomes" id="UP001205560"/>
    </source>
</evidence>
<dbReference type="EMBL" id="JANUGX010000030">
    <property type="protein sequence ID" value="MCS0591702.1"/>
    <property type="molecule type" value="Genomic_DNA"/>
</dbReference>
<comment type="caution">
    <text evidence="3">The sequence shown here is derived from an EMBL/GenBank/DDBJ whole genome shotgun (WGS) entry which is preliminary data.</text>
</comment>
<feature type="signal peptide" evidence="2">
    <location>
        <begin position="1"/>
        <end position="26"/>
    </location>
</feature>
<dbReference type="Pfam" id="PF12779">
    <property type="entry name" value="WXXGXW"/>
    <property type="match status" value="1"/>
</dbReference>
<feature type="compositionally biased region" description="Basic and acidic residues" evidence="1">
    <location>
        <begin position="97"/>
        <end position="120"/>
    </location>
</feature>
<reference evidence="3 4" key="1">
    <citation type="submission" date="2022-08" db="EMBL/GenBank/DDBJ databases">
        <title>Reclassification of Massilia species as members of the genera Telluria, Duganella, Pseudoduganella, Mokoshia gen. nov. and Zemynaea gen. nov. using orthogonal and non-orthogonal genome-based approaches.</title>
        <authorList>
            <person name="Bowman J.P."/>
        </authorList>
    </citation>
    <scope>NUCLEOTIDE SEQUENCE [LARGE SCALE GENOMIC DNA]</scope>
    <source>
        <strain evidence="3 4">LMG 28164</strain>
    </source>
</reference>
<feature type="region of interest" description="Disordered" evidence="1">
    <location>
        <begin position="97"/>
        <end position="136"/>
    </location>
</feature>
<sequence>MNKLQKLLLASLVAGAFGSVAVPALADTIIIREAPPAPRAERVPPPRRGYVWAPGHWEYRHGRYVWNRGTWLRERHGYAYRAPTWVERDGRWVMERGGWRRGDRDGDGIRNGRDRDRDGDGIPNRMDARPNNPNRG</sequence>
<evidence type="ECO:0000313" key="3">
    <source>
        <dbReference type="EMBL" id="MCS0591702.1"/>
    </source>
</evidence>
<organism evidence="3 4">
    <name type="scientific">Massilia norwichensis</name>
    <dbReference type="NCBI Taxonomy" id="1442366"/>
    <lineage>
        <taxon>Bacteria</taxon>
        <taxon>Pseudomonadati</taxon>
        <taxon>Pseudomonadota</taxon>
        <taxon>Betaproteobacteria</taxon>
        <taxon>Burkholderiales</taxon>
        <taxon>Oxalobacteraceae</taxon>
        <taxon>Telluria group</taxon>
        <taxon>Massilia</taxon>
    </lineage>
</organism>
<name>A0ABT2ACD0_9BURK</name>
<dbReference type="Proteomes" id="UP001205560">
    <property type="component" value="Unassembled WGS sequence"/>
</dbReference>